<feature type="domain" description="C2H2-type" evidence="3">
    <location>
        <begin position="44"/>
        <end position="71"/>
    </location>
</feature>
<dbReference type="SUPFAM" id="SSF57667">
    <property type="entry name" value="beta-beta-alpha zinc fingers"/>
    <property type="match status" value="1"/>
</dbReference>
<dbReference type="Gene3D" id="3.30.160.60">
    <property type="entry name" value="Classic Zinc Finger"/>
    <property type="match status" value="1"/>
</dbReference>
<proteinExistence type="predicted"/>
<name>A0AAE1FWW3_PETCI</name>
<dbReference type="PROSITE" id="PS00028">
    <property type="entry name" value="ZINC_FINGER_C2H2_1"/>
    <property type="match status" value="1"/>
</dbReference>
<evidence type="ECO:0000256" key="1">
    <source>
        <dbReference type="PROSITE-ProRule" id="PRU00042"/>
    </source>
</evidence>
<keyword evidence="5" id="KW-1185">Reference proteome</keyword>
<dbReference type="InterPro" id="IPR036236">
    <property type="entry name" value="Znf_C2H2_sf"/>
</dbReference>
<comment type="caution">
    <text evidence="4">The sequence shown here is derived from an EMBL/GenBank/DDBJ whole genome shotgun (WGS) entry which is preliminary data.</text>
</comment>
<dbReference type="EMBL" id="JAWQEG010001264">
    <property type="protein sequence ID" value="KAK3881056.1"/>
    <property type="molecule type" value="Genomic_DNA"/>
</dbReference>
<keyword evidence="1" id="KW-0862">Zinc</keyword>
<dbReference type="InterPro" id="IPR050457">
    <property type="entry name" value="ZnFinger_BTB_dom_contain"/>
</dbReference>
<evidence type="ECO:0000259" key="3">
    <source>
        <dbReference type="PROSITE" id="PS50157"/>
    </source>
</evidence>
<dbReference type="GO" id="GO:0008270">
    <property type="term" value="F:zinc ion binding"/>
    <property type="evidence" value="ECO:0007669"/>
    <property type="project" value="UniProtKB-KW"/>
</dbReference>
<organism evidence="4 5">
    <name type="scientific">Petrolisthes cinctipes</name>
    <name type="common">Flat porcelain crab</name>
    <dbReference type="NCBI Taxonomy" id="88211"/>
    <lineage>
        <taxon>Eukaryota</taxon>
        <taxon>Metazoa</taxon>
        <taxon>Ecdysozoa</taxon>
        <taxon>Arthropoda</taxon>
        <taxon>Crustacea</taxon>
        <taxon>Multicrustacea</taxon>
        <taxon>Malacostraca</taxon>
        <taxon>Eumalacostraca</taxon>
        <taxon>Eucarida</taxon>
        <taxon>Decapoda</taxon>
        <taxon>Pleocyemata</taxon>
        <taxon>Anomura</taxon>
        <taxon>Galatheoidea</taxon>
        <taxon>Porcellanidae</taxon>
        <taxon>Petrolisthes</taxon>
    </lineage>
</organism>
<sequence length="112" mass="12065">MLQRGSPPLLFGLQQQRSGSGSSSGSGGGGGSSSTGNILHGNTFMCSVCCKSFLSGWELRRHLHAHADARPFHCPYCSHRSNFKHNLKSHIRSIHPGQPFTFTVQTQAADDA</sequence>
<dbReference type="GO" id="GO:0000981">
    <property type="term" value="F:DNA-binding transcription factor activity, RNA polymerase II-specific"/>
    <property type="evidence" value="ECO:0007669"/>
    <property type="project" value="TreeGrafter"/>
</dbReference>
<evidence type="ECO:0000313" key="5">
    <source>
        <dbReference type="Proteomes" id="UP001286313"/>
    </source>
</evidence>
<dbReference type="PANTHER" id="PTHR46105:SF28">
    <property type="entry name" value="ZINC FINGER PROTEIN 37-LIKE"/>
    <property type="match status" value="1"/>
</dbReference>
<feature type="domain" description="C2H2-type" evidence="3">
    <location>
        <begin position="72"/>
        <end position="100"/>
    </location>
</feature>
<keyword evidence="1" id="KW-0479">Metal-binding</keyword>
<dbReference type="PANTHER" id="PTHR46105">
    <property type="entry name" value="AGAP004733-PA"/>
    <property type="match status" value="1"/>
</dbReference>
<protein>
    <recommendedName>
        <fullName evidence="3">C2H2-type domain-containing protein</fullName>
    </recommendedName>
</protein>
<keyword evidence="1" id="KW-0863">Zinc-finger</keyword>
<reference evidence="4" key="1">
    <citation type="submission" date="2023-10" db="EMBL/GenBank/DDBJ databases">
        <title>Genome assemblies of two species of porcelain crab, Petrolisthes cinctipes and Petrolisthes manimaculis (Anomura: Porcellanidae).</title>
        <authorList>
            <person name="Angst P."/>
        </authorList>
    </citation>
    <scope>NUCLEOTIDE SEQUENCE</scope>
    <source>
        <strain evidence="4">PB745_01</strain>
        <tissue evidence="4">Gill</tissue>
    </source>
</reference>
<dbReference type="PROSITE" id="PS50157">
    <property type="entry name" value="ZINC_FINGER_C2H2_2"/>
    <property type="match status" value="2"/>
</dbReference>
<feature type="region of interest" description="Disordered" evidence="2">
    <location>
        <begin position="1"/>
        <end position="34"/>
    </location>
</feature>
<feature type="compositionally biased region" description="Gly residues" evidence="2">
    <location>
        <begin position="22"/>
        <end position="33"/>
    </location>
</feature>
<evidence type="ECO:0000256" key="2">
    <source>
        <dbReference type="SAM" id="MobiDB-lite"/>
    </source>
</evidence>
<gene>
    <name evidence="4" type="ORF">Pcinc_014513</name>
</gene>
<dbReference type="Proteomes" id="UP001286313">
    <property type="component" value="Unassembled WGS sequence"/>
</dbReference>
<dbReference type="AlphaFoldDB" id="A0AAE1FWW3"/>
<dbReference type="SMART" id="SM00355">
    <property type="entry name" value="ZnF_C2H2"/>
    <property type="match status" value="2"/>
</dbReference>
<evidence type="ECO:0000313" key="4">
    <source>
        <dbReference type="EMBL" id="KAK3881056.1"/>
    </source>
</evidence>
<accession>A0AAE1FWW3</accession>
<dbReference type="InterPro" id="IPR013087">
    <property type="entry name" value="Znf_C2H2_type"/>
</dbReference>
<dbReference type="GO" id="GO:0000978">
    <property type="term" value="F:RNA polymerase II cis-regulatory region sequence-specific DNA binding"/>
    <property type="evidence" value="ECO:0007669"/>
    <property type="project" value="TreeGrafter"/>
</dbReference>